<comment type="caution">
    <text evidence="2">The sequence shown here is derived from an EMBL/GenBank/DDBJ whole genome shotgun (WGS) entry which is preliminary data.</text>
</comment>
<dbReference type="EMBL" id="AZFY01000022">
    <property type="protein sequence ID" value="KRM11523.1"/>
    <property type="molecule type" value="Genomic_DNA"/>
</dbReference>
<feature type="signal peptide" evidence="1">
    <location>
        <begin position="1"/>
        <end position="25"/>
    </location>
</feature>
<accession>X0QC01</accession>
<gene>
    <name evidence="3" type="ORF">FD41_GL001381</name>
    <name evidence="2" type="ORF">JCM14108_1084</name>
</gene>
<dbReference type="AlphaFoldDB" id="X0QC01"/>
<dbReference type="RefSeq" id="WP_051996016.1">
    <property type="nucleotide sequence ID" value="NZ_AZFY01000022.1"/>
</dbReference>
<evidence type="ECO:0000313" key="4">
    <source>
        <dbReference type="Proteomes" id="UP000019488"/>
    </source>
</evidence>
<dbReference type="STRING" id="1423743.FD41_GL001381"/>
<dbReference type="Proteomes" id="UP000019488">
    <property type="component" value="Unassembled WGS sequence"/>
</dbReference>
<keyword evidence="1" id="KW-0732">Signal</keyword>
<name>X0QC01_9LACO</name>
<evidence type="ECO:0000313" key="3">
    <source>
        <dbReference type="EMBL" id="KRM11523.1"/>
    </source>
</evidence>
<reference evidence="2" key="1">
    <citation type="journal article" date="2014" name="Genome Announc.">
        <title>Draft Genome Sequences of Two Lactobacillus Strains, L. farraginis JCM 14108T and L. composti JCM 14202T, Isolated from Compost of Distilled Shochu Residue.</title>
        <authorList>
            <person name="Yuki M."/>
            <person name="Oshima K."/>
            <person name="Suda W."/>
            <person name="Kitahara M."/>
            <person name="Kitamura K."/>
            <person name="Iida T."/>
            <person name="Hattori M."/>
            <person name="Ohkuma M."/>
        </authorList>
    </citation>
    <scope>NUCLEOTIDE SEQUENCE [LARGE SCALE GENOMIC DNA]</scope>
    <source>
        <strain evidence="2">JCM 14108</strain>
    </source>
</reference>
<dbReference type="PATRIC" id="fig|1423743.5.peg.1434"/>
<sequence length="278" mass="31032">MGKQWWLSAAMITVLTLSASRPISAAASKVVKNSFLTTKRTIKTTNSSRAVKLTIPKATTVLVSDVKLINGQKYVSLNLNRLDYRLRKPLLASPKASRVSRWILAKGKNFGKTPKPKYLAYYALTRSTQGHTLSHYVANGDLWRGTTLPAAYAQQTGTRLTITTNGYLETFTNSAFKYLISPKPTGTIKIQKTVYNRSAKRLYLYFKSRPKMVKTTKVTSKGSDRYRLVIQKTAHTTSTAIPDQDNATRVTLNEIYQVGGEDYYMYTESAGFLGADQS</sequence>
<feature type="chain" id="PRO_5044740304" evidence="1">
    <location>
        <begin position="26"/>
        <end position="278"/>
    </location>
</feature>
<keyword evidence="5" id="KW-1185">Reference proteome</keyword>
<organism evidence="2 4">
    <name type="scientific">Lentilactobacillus farraginis DSM 18382 = JCM 14108</name>
    <dbReference type="NCBI Taxonomy" id="1423743"/>
    <lineage>
        <taxon>Bacteria</taxon>
        <taxon>Bacillati</taxon>
        <taxon>Bacillota</taxon>
        <taxon>Bacilli</taxon>
        <taxon>Lactobacillales</taxon>
        <taxon>Lactobacillaceae</taxon>
        <taxon>Lentilactobacillus</taxon>
    </lineage>
</organism>
<proteinExistence type="predicted"/>
<evidence type="ECO:0000256" key="1">
    <source>
        <dbReference type="SAM" id="SignalP"/>
    </source>
</evidence>
<dbReference type="EMBL" id="BAKI01000007">
    <property type="protein sequence ID" value="GAF36135.1"/>
    <property type="molecule type" value="Genomic_DNA"/>
</dbReference>
<evidence type="ECO:0000313" key="2">
    <source>
        <dbReference type="EMBL" id="GAF36135.1"/>
    </source>
</evidence>
<protein>
    <submittedName>
        <fullName evidence="2">Uncharacterized protein</fullName>
    </submittedName>
</protein>
<reference evidence="3 5" key="2">
    <citation type="journal article" date="2015" name="Genome Announc.">
        <title>Expanding the biotechnology potential of lactobacilli through comparative genomics of 213 strains and associated genera.</title>
        <authorList>
            <person name="Sun Z."/>
            <person name="Harris H.M."/>
            <person name="McCann A."/>
            <person name="Guo C."/>
            <person name="Argimon S."/>
            <person name="Zhang W."/>
            <person name="Yang X."/>
            <person name="Jeffery I.B."/>
            <person name="Cooney J.C."/>
            <person name="Kagawa T.F."/>
            <person name="Liu W."/>
            <person name="Song Y."/>
            <person name="Salvetti E."/>
            <person name="Wrobel A."/>
            <person name="Rasinkangas P."/>
            <person name="Parkhill J."/>
            <person name="Rea M.C."/>
            <person name="O'Sullivan O."/>
            <person name="Ritari J."/>
            <person name="Douillard F.P."/>
            <person name="Paul Ross R."/>
            <person name="Yang R."/>
            <person name="Briner A.E."/>
            <person name="Felis G.E."/>
            <person name="de Vos W.M."/>
            <person name="Barrangou R."/>
            <person name="Klaenhammer T.R."/>
            <person name="Caufield P.W."/>
            <person name="Cui Y."/>
            <person name="Zhang H."/>
            <person name="O'Toole P.W."/>
        </authorList>
    </citation>
    <scope>NUCLEOTIDE SEQUENCE [LARGE SCALE GENOMIC DNA]</scope>
    <source>
        <strain evidence="3 5">DSM 18382</strain>
    </source>
</reference>
<dbReference type="Proteomes" id="UP000051966">
    <property type="component" value="Unassembled WGS sequence"/>
</dbReference>
<evidence type="ECO:0000313" key="5">
    <source>
        <dbReference type="Proteomes" id="UP000051966"/>
    </source>
</evidence>
<dbReference type="OrthoDB" id="2321354at2"/>